<reference evidence="2" key="3">
    <citation type="submission" date="2025-09" db="UniProtKB">
        <authorList>
            <consortium name="Ensembl"/>
        </authorList>
    </citation>
    <scope>IDENTIFICATION</scope>
</reference>
<evidence type="ECO:0000256" key="1">
    <source>
        <dbReference type="SAM" id="MobiDB-lite"/>
    </source>
</evidence>
<dbReference type="GeneTree" id="ENSGT00960000192769"/>
<sequence>PIRGTGQVDTTKNEIEWKHLKIVSGGRRHSGKSGNPSLEDQPKKGSDFEREEKDLGTLEEGVDEEKTPVIDKHGKKRPSARIIGDTGGKKSKHRSLTMTILSSS</sequence>
<keyword evidence="3" id="KW-1185">Reference proteome</keyword>
<protein>
    <submittedName>
        <fullName evidence="2">Uncharacterized protein</fullName>
    </submittedName>
</protein>
<evidence type="ECO:0000313" key="3">
    <source>
        <dbReference type="Proteomes" id="UP000694547"/>
    </source>
</evidence>
<reference evidence="2 3" key="1">
    <citation type="submission" date="2018-10" db="EMBL/GenBank/DDBJ databases">
        <title>Improved assembly of the deer mouse Peromyscus maniculatus genome.</title>
        <authorList>
            <person name="Lassance J.-M."/>
            <person name="Hoekstra H.E."/>
        </authorList>
    </citation>
    <scope>NUCLEOTIDE SEQUENCE [LARGE SCALE GENOMIC DNA]</scope>
</reference>
<evidence type="ECO:0000313" key="2">
    <source>
        <dbReference type="Ensembl" id="ENSPEMP00000036944.1"/>
    </source>
</evidence>
<organism evidence="2 3">
    <name type="scientific">Peromyscus maniculatus bairdii</name>
    <name type="common">Prairie deer mouse</name>
    <dbReference type="NCBI Taxonomy" id="230844"/>
    <lineage>
        <taxon>Eukaryota</taxon>
        <taxon>Metazoa</taxon>
        <taxon>Chordata</taxon>
        <taxon>Craniata</taxon>
        <taxon>Vertebrata</taxon>
        <taxon>Euteleostomi</taxon>
        <taxon>Mammalia</taxon>
        <taxon>Eutheria</taxon>
        <taxon>Euarchontoglires</taxon>
        <taxon>Glires</taxon>
        <taxon>Rodentia</taxon>
        <taxon>Myomorpha</taxon>
        <taxon>Muroidea</taxon>
        <taxon>Cricetidae</taxon>
        <taxon>Neotominae</taxon>
        <taxon>Peromyscus</taxon>
    </lineage>
</organism>
<proteinExistence type="predicted"/>
<accession>A0A8C8W7Y4</accession>
<feature type="compositionally biased region" description="Basic and acidic residues" evidence="1">
    <location>
        <begin position="40"/>
        <end position="56"/>
    </location>
</feature>
<dbReference type="Ensembl" id="ENSPEMT00000042569.1">
    <property type="protein sequence ID" value="ENSPEMP00000036944.1"/>
    <property type="gene ID" value="ENSPEMG00000025985.1"/>
</dbReference>
<dbReference type="AlphaFoldDB" id="A0A8C8W7Y4"/>
<name>A0A8C8W7Y4_PERMB</name>
<dbReference type="Proteomes" id="UP000694547">
    <property type="component" value="Chromosome 6"/>
</dbReference>
<reference evidence="2" key="2">
    <citation type="submission" date="2025-08" db="UniProtKB">
        <authorList>
            <consortium name="Ensembl"/>
        </authorList>
    </citation>
    <scope>IDENTIFICATION</scope>
</reference>
<feature type="region of interest" description="Disordered" evidence="1">
    <location>
        <begin position="19"/>
        <end position="104"/>
    </location>
</feature>